<dbReference type="Proteomes" id="UP000593890">
    <property type="component" value="Chromosome"/>
</dbReference>
<keyword evidence="10" id="KW-0028">Amino-acid biosynthesis</keyword>
<dbReference type="SUPFAM" id="SSF53850">
    <property type="entry name" value="Periplasmic binding protein-like II"/>
    <property type="match status" value="1"/>
</dbReference>
<dbReference type="SUPFAM" id="SSF55021">
    <property type="entry name" value="ACT-like"/>
    <property type="match status" value="1"/>
</dbReference>
<reference evidence="24" key="1">
    <citation type="submission" date="2020-07" db="EMBL/GenBank/DDBJ databases">
        <title>Complete genome sequencing of Clostridia bacterium strain 12CBH8.</title>
        <authorList>
            <person name="Sakamoto M."/>
            <person name="Murakami T."/>
            <person name="Mori H."/>
        </authorList>
    </citation>
    <scope>NUCLEOTIDE SEQUENCE [LARGE SCALE GENOMIC DNA]</scope>
    <source>
        <strain evidence="24">12CBH8</strain>
    </source>
</reference>
<keyword evidence="13" id="KW-0413">Isomerase</keyword>
<evidence type="ECO:0000256" key="15">
    <source>
        <dbReference type="ARBA" id="ARBA00023268"/>
    </source>
</evidence>
<name>A0A7I8D5Z7_9FIRM</name>
<keyword evidence="15" id="KW-0511">Multifunctional enzyme</keyword>
<dbReference type="KEGG" id="sman:C12CBH8_18010"/>
<keyword evidence="14" id="KW-0456">Lyase</keyword>
<comment type="subcellular location">
    <subcellularLocation>
        <location evidence="3">Cytoplasm</location>
    </subcellularLocation>
</comment>
<evidence type="ECO:0000313" key="24">
    <source>
        <dbReference type="Proteomes" id="UP000593890"/>
    </source>
</evidence>
<dbReference type="InterPro" id="IPR036979">
    <property type="entry name" value="CM_dom_sf"/>
</dbReference>
<dbReference type="InterPro" id="IPR018528">
    <property type="entry name" value="Preph_deHydtase_CS"/>
</dbReference>
<dbReference type="PANTHER" id="PTHR21022:SF19">
    <property type="entry name" value="PREPHENATE DEHYDRATASE-RELATED"/>
    <property type="match status" value="1"/>
</dbReference>
<dbReference type="Gene3D" id="1.20.59.10">
    <property type="entry name" value="Chorismate mutase"/>
    <property type="match status" value="1"/>
</dbReference>
<dbReference type="Gene3D" id="3.30.70.260">
    <property type="match status" value="1"/>
</dbReference>
<dbReference type="SUPFAM" id="SSF48600">
    <property type="entry name" value="Chorismate mutase II"/>
    <property type="match status" value="1"/>
</dbReference>
<keyword evidence="11" id="KW-0057">Aromatic amino acid biosynthesis</keyword>
<dbReference type="InterPro" id="IPR045865">
    <property type="entry name" value="ACT-like_dom_sf"/>
</dbReference>
<sequence length="384" mass="42110">MTLDEIRKEIDSIDEQLLSLFERRMQAAVEVAKIKQKTGQPVFNAKREEEVLSHVGEAAGNLGSSAKIVFQTMMDVSRSLQHNILGGGMPLKHLVDEAACEPLSGLHGALVACYGESGSYSHAAATQMFQDARLSFCPQFSNVFDAIQSGDADYGVIPVENSTAGSVTEVYDLLIRHQFYIVSAVKMPIDHCLCAPKGASLETIQKVYSHPQALRQCSSFVSSLGAEPIQYASTSTAAKTVAQWNDITKAAIASKEAAKQYGCVILEDSIQNQKNNCTRFVAISRKLHIEPSANKISLVFSIPHTTGSLYRVLANFAALGFNLTKIESRPIQESRFEYYFYLDFLGNAVGDDTLHLLRWLSEELPYFAFLGNYPEQTSGANGEA</sequence>
<feature type="domain" description="ACT" evidence="22">
    <location>
        <begin position="297"/>
        <end position="375"/>
    </location>
</feature>
<evidence type="ECO:0000256" key="12">
    <source>
        <dbReference type="ARBA" id="ARBA00023222"/>
    </source>
</evidence>
<evidence type="ECO:0000256" key="17">
    <source>
        <dbReference type="ARBA" id="ARBA00031520"/>
    </source>
</evidence>
<evidence type="ECO:0000256" key="4">
    <source>
        <dbReference type="ARBA" id="ARBA00004741"/>
    </source>
</evidence>
<dbReference type="GO" id="GO:0004664">
    <property type="term" value="F:prephenate dehydratase activity"/>
    <property type="evidence" value="ECO:0007669"/>
    <property type="project" value="UniProtKB-EC"/>
</dbReference>
<dbReference type="UniPathway" id="UPA00120">
    <property type="reaction ID" value="UER00203"/>
</dbReference>
<evidence type="ECO:0000256" key="13">
    <source>
        <dbReference type="ARBA" id="ARBA00023235"/>
    </source>
</evidence>
<comment type="function">
    <text evidence="2">Catalyzes the Claisen rearrangement of chorismate to prephenate and the decarboxylation/dehydration of prephenate to phenylpyruvate.</text>
</comment>
<feature type="site" description="Essential for prephenate dehydratase activity" evidence="19">
    <location>
        <position position="278"/>
    </location>
</feature>
<dbReference type="PROSITE" id="PS51671">
    <property type="entry name" value="ACT"/>
    <property type="match status" value="1"/>
</dbReference>
<evidence type="ECO:0000259" key="22">
    <source>
        <dbReference type="PROSITE" id="PS51671"/>
    </source>
</evidence>
<evidence type="ECO:0000256" key="9">
    <source>
        <dbReference type="ARBA" id="ARBA00022490"/>
    </source>
</evidence>
<dbReference type="InterPro" id="IPR002912">
    <property type="entry name" value="ACT_dom"/>
</dbReference>
<comment type="catalytic activity">
    <reaction evidence="18">
        <text>prephenate + H(+) = 3-phenylpyruvate + CO2 + H2O</text>
        <dbReference type="Rhea" id="RHEA:21648"/>
        <dbReference type="ChEBI" id="CHEBI:15377"/>
        <dbReference type="ChEBI" id="CHEBI:15378"/>
        <dbReference type="ChEBI" id="CHEBI:16526"/>
        <dbReference type="ChEBI" id="CHEBI:18005"/>
        <dbReference type="ChEBI" id="CHEBI:29934"/>
        <dbReference type="EC" id="4.2.1.51"/>
    </reaction>
</comment>
<dbReference type="InterPro" id="IPR036263">
    <property type="entry name" value="Chorismate_II_sf"/>
</dbReference>
<comment type="pathway">
    <text evidence="5">Metabolic intermediate biosynthesis; prephenate biosynthesis; prephenate from chorismate: step 1/1.</text>
</comment>
<dbReference type="InterPro" id="IPR002701">
    <property type="entry name" value="CM_II_prokaryot"/>
</dbReference>
<dbReference type="Gene3D" id="3.40.190.10">
    <property type="entry name" value="Periplasmic binding protein-like II"/>
    <property type="match status" value="2"/>
</dbReference>
<dbReference type="AlphaFoldDB" id="A0A7I8D5Z7"/>
<comment type="pathway">
    <text evidence="4">Amino-acid biosynthesis; L-phenylalanine biosynthesis; phenylpyruvate from prephenate: step 1/1.</text>
</comment>
<evidence type="ECO:0000256" key="14">
    <source>
        <dbReference type="ARBA" id="ARBA00023239"/>
    </source>
</evidence>
<evidence type="ECO:0000256" key="16">
    <source>
        <dbReference type="ARBA" id="ARBA00031175"/>
    </source>
</evidence>
<comment type="catalytic activity">
    <reaction evidence="1">
        <text>chorismate = prephenate</text>
        <dbReference type="Rhea" id="RHEA:13897"/>
        <dbReference type="ChEBI" id="CHEBI:29748"/>
        <dbReference type="ChEBI" id="CHEBI:29934"/>
        <dbReference type="EC" id="5.4.99.5"/>
    </reaction>
</comment>
<dbReference type="PROSITE" id="PS00858">
    <property type="entry name" value="PREPHENATE_DEHYDR_2"/>
    <property type="match status" value="1"/>
</dbReference>
<dbReference type="SMART" id="SM00830">
    <property type="entry name" value="CM_2"/>
    <property type="match status" value="1"/>
</dbReference>
<dbReference type="InterPro" id="IPR001086">
    <property type="entry name" value="Preph_deHydtase"/>
</dbReference>
<dbReference type="EMBL" id="AP023321">
    <property type="protein sequence ID" value="BCI61162.1"/>
    <property type="molecule type" value="Genomic_DNA"/>
</dbReference>
<dbReference type="UniPathway" id="UPA00121">
    <property type="reaction ID" value="UER00345"/>
</dbReference>
<evidence type="ECO:0000259" key="20">
    <source>
        <dbReference type="PROSITE" id="PS51168"/>
    </source>
</evidence>
<evidence type="ECO:0000256" key="7">
    <source>
        <dbReference type="ARBA" id="ARBA00014401"/>
    </source>
</evidence>
<dbReference type="CDD" id="cd13631">
    <property type="entry name" value="PBP2_Ct-PDT_like"/>
    <property type="match status" value="1"/>
</dbReference>
<dbReference type="GO" id="GO:0005737">
    <property type="term" value="C:cytoplasm"/>
    <property type="evidence" value="ECO:0007669"/>
    <property type="project" value="UniProtKB-SubCell"/>
</dbReference>
<evidence type="ECO:0000259" key="21">
    <source>
        <dbReference type="PROSITE" id="PS51171"/>
    </source>
</evidence>
<dbReference type="PROSITE" id="PS51171">
    <property type="entry name" value="PREPHENATE_DEHYDR_3"/>
    <property type="match status" value="1"/>
</dbReference>
<evidence type="ECO:0000256" key="8">
    <source>
        <dbReference type="ARBA" id="ARBA00021872"/>
    </source>
</evidence>
<accession>A0A7I8D5Z7</accession>
<proteinExistence type="predicted"/>
<evidence type="ECO:0000256" key="10">
    <source>
        <dbReference type="ARBA" id="ARBA00022605"/>
    </source>
</evidence>
<gene>
    <name evidence="23" type="primary">pheA</name>
    <name evidence="23" type="ORF">C12CBH8_18010</name>
</gene>
<dbReference type="RefSeq" id="WP_215533084.1">
    <property type="nucleotide sequence ID" value="NZ_AP023321.1"/>
</dbReference>
<keyword evidence="12" id="KW-0584">Phenylalanine biosynthesis</keyword>
<dbReference type="PANTHER" id="PTHR21022">
    <property type="entry name" value="PREPHENATE DEHYDRATASE P PROTEIN"/>
    <property type="match status" value="1"/>
</dbReference>
<evidence type="ECO:0000256" key="2">
    <source>
        <dbReference type="ARBA" id="ARBA00002364"/>
    </source>
</evidence>
<feature type="domain" description="Prephenate dehydratase" evidence="21">
    <location>
        <begin position="110"/>
        <end position="285"/>
    </location>
</feature>
<dbReference type="GO" id="GO:0009094">
    <property type="term" value="P:L-phenylalanine biosynthetic process"/>
    <property type="evidence" value="ECO:0007669"/>
    <property type="project" value="UniProtKB-UniPathway"/>
</dbReference>
<feature type="domain" description="Chorismate mutase" evidence="20">
    <location>
        <begin position="1"/>
        <end position="85"/>
    </location>
</feature>
<dbReference type="PROSITE" id="PS51168">
    <property type="entry name" value="CHORISMATE_MUT_2"/>
    <property type="match status" value="1"/>
</dbReference>
<protein>
    <recommendedName>
        <fullName evidence="7">Bifunctional chorismate mutase/prephenate dehydratase</fullName>
        <ecNumber evidence="6">4.2.1.51</ecNumber>
    </recommendedName>
    <alternativeName>
        <fullName evidence="17">Chorismate mutase-prephenate dehydratase</fullName>
    </alternativeName>
    <alternativeName>
        <fullName evidence="8">Prephenate dehydratase</fullName>
    </alternativeName>
    <alternativeName>
        <fullName evidence="16">p-protein</fullName>
    </alternativeName>
</protein>
<dbReference type="Pfam" id="PF00800">
    <property type="entry name" value="PDT"/>
    <property type="match status" value="1"/>
</dbReference>
<dbReference type="GO" id="GO:0046417">
    <property type="term" value="P:chorismate metabolic process"/>
    <property type="evidence" value="ECO:0007669"/>
    <property type="project" value="InterPro"/>
</dbReference>
<dbReference type="EC" id="4.2.1.51" evidence="6"/>
<evidence type="ECO:0000256" key="5">
    <source>
        <dbReference type="ARBA" id="ARBA00004817"/>
    </source>
</evidence>
<dbReference type="InterPro" id="IPR008242">
    <property type="entry name" value="Chor_mutase/pphenate_deHydtase"/>
</dbReference>
<evidence type="ECO:0000313" key="23">
    <source>
        <dbReference type="EMBL" id="BCI61162.1"/>
    </source>
</evidence>
<dbReference type="PIRSF" id="PIRSF001500">
    <property type="entry name" value="Chor_mut_pdt_Ppr"/>
    <property type="match status" value="1"/>
</dbReference>
<evidence type="ECO:0000256" key="19">
    <source>
        <dbReference type="PIRSR" id="PIRSR001500-2"/>
    </source>
</evidence>
<organism evidence="23 24">
    <name type="scientific">Solibaculum mannosilyticum</name>
    <dbReference type="NCBI Taxonomy" id="2780922"/>
    <lineage>
        <taxon>Bacteria</taxon>
        <taxon>Bacillati</taxon>
        <taxon>Bacillota</taxon>
        <taxon>Clostridia</taxon>
        <taxon>Eubacteriales</taxon>
        <taxon>Oscillospiraceae</taxon>
        <taxon>Solibaculum</taxon>
    </lineage>
</organism>
<keyword evidence="24" id="KW-1185">Reference proteome</keyword>
<dbReference type="Pfam" id="PF01817">
    <property type="entry name" value="CM_2"/>
    <property type="match status" value="1"/>
</dbReference>
<dbReference type="GO" id="GO:0004106">
    <property type="term" value="F:chorismate mutase activity"/>
    <property type="evidence" value="ECO:0007669"/>
    <property type="project" value="UniProtKB-EC"/>
</dbReference>
<evidence type="ECO:0000256" key="1">
    <source>
        <dbReference type="ARBA" id="ARBA00000824"/>
    </source>
</evidence>
<dbReference type="NCBIfam" id="NF008865">
    <property type="entry name" value="PRK11898.1"/>
    <property type="match status" value="1"/>
</dbReference>
<evidence type="ECO:0000256" key="6">
    <source>
        <dbReference type="ARBA" id="ARBA00013147"/>
    </source>
</evidence>
<evidence type="ECO:0000256" key="11">
    <source>
        <dbReference type="ARBA" id="ARBA00023141"/>
    </source>
</evidence>
<evidence type="ECO:0000256" key="18">
    <source>
        <dbReference type="ARBA" id="ARBA00047848"/>
    </source>
</evidence>
<evidence type="ECO:0000256" key="3">
    <source>
        <dbReference type="ARBA" id="ARBA00004496"/>
    </source>
</evidence>
<keyword evidence="9" id="KW-0963">Cytoplasm</keyword>
<dbReference type="CDD" id="cd04905">
    <property type="entry name" value="ACT_CM-PDT"/>
    <property type="match status" value="1"/>
</dbReference>